<dbReference type="InterPro" id="IPR036291">
    <property type="entry name" value="NAD(P)-bd_dom_sf"/>
</dbReference>
<dbReference type="PRINTS" id="PR00080">
    <property type="entry name" value="SDRFAMILY"/>
</dbReference>
<dbReference type="PANTHER" id="PTHR43975">
    <property type="entry name" value="ZGC:101858"/>
    <property type="match status" value="1"/>
</dbReference>
<dbReference type="InterPro" id="IPR020904">
    <property type="entry name" value="Sc_DH/Rdtase_CS"/>
</dbReference>
<dbReference type="PANTHER" id="PTHR43975:SF2">
    <property type="entry name" value="EG:BACR7A4.14 PROTEIN-RELATED"/>
    <property type="match status" value="1"/>
</dbReference>
<organism evidence="2 3">
    <name type="scientific">Rhizorhabdus histidinilytica</name>
    <dbReference type="NCBI Taxonomy" id="439228"/>
    <lineage>
        <taxon>Bacteria</taxon>
        <taxon>Pseudomonadati</taxon>
        <taxon>Pseudomonadota</taxon>
        <taxon>Alphaproteobacteria</taxon>
        <taxon>Sphingomonadales</taxon>
        <taxon>Sphingomonadaceae</taxon>
        <taxon>Rhizorhabdus</taxon>
    </lineage>
</organism>
<dbReference type="Proteomes" id="UP000189818">
    <property type="component" value="Unassembled WGS sequence"/>
</dbReference>
<name>A0A1T5FT26_9SPHN</name>
<dbReference type="InterPro" id="IPR002347">
    <property type="entry name" value="SDR_fam"/>
</dbReference>
<dbReference type="STRING" id="439228.SAMN06295920_110192"/>
<sequence length="252" mass="26036">MRPIEGLSLLITGGASGLGEATARHFVERGARVTITGRRADRVATAAAAIGCNGIAGDVTDAADRQAMIEAAIAHGGGKLDALFNNAGNMYRATIETVEQDKLFDVFNSNVLSAMLLTGLAVPHLAATQGSVLFVGSVHTRRSFPTASPYAATKGALQTLTQVLAAELGDRGITVNCVIPGSIPTEINVRAGLLSEEEVRARARDLLSTQAIAEIGQGGDIAEAADYLLRARWVTGAILDVDGGMGLGVTRA</sequence>
<dbReference type="OrthoDB" id="9803333at2"/>
<gene>
    <name evidence="2" type="ORF">SAMN06295920_110192</name>
</gene>
<dbReference type="EMBL" id="FUYM01000010">
    <property type="protein sequence ID" value="SKB99254.1"/>
    <property type="molecule type" value="Genomic_DNA"/>
</dbReference>
<reference evidence="3" key="1">
    <citation type="submission" date="2017-02" db="EMBL/GenBank/DDBJ databases">
        <authorList>
            <person name="Varghese N."/>
            <person name="Submissions S."/>
        </authorList>
    </citation>
    <scope>NUCLEOTIDE SEQUENCE [LARGE SCALE GENOMIC DNA]</scope>
    <source>
        <strain evidence="3">UM2</strain>
    </source>
</reference>
<dbReference type="CDD" id="cd05233">
    <property type="entry name" value="SDR_c"/>
    <property type="match status" value="1"/>
</dbReference>
<dbReference type="Gene3D" id="3.40.50.720">
    <property type="entry name" value="NAD(P)-binding Rossmann-like Domain"/>
    <property type="match status" value="1"/>
</dbReference>
<proteinExistence type="inferred from homology"/>
<dbReference type="PRINTS" id="PR00081">
    <property type="entry name" value="GDHRDH"/>
</dbReference>
<evidence type="ECO:0000313" key="3">
    <source>
        <dbReference type="Proteomes" id="UP000189818"/>
    </source>
</evidence>
<dbReference type="SUPFAM" id="SSF51735">
    <property type="entry name" value="NAD(P)-binding Rossmann-fold domains"/>
    <property type="match status" value="1"/>
</dbReference>
<evidence type="ECO:0000313" key="2">
    <source>
        <dbReference type="EMBL" id="SKB99254.1"/>
    </source>
</evidence>
<evidence type="ECO:0000256" key="1">
    <source>
        <dbReference type="ARBA" id="ARBA00006484"/>
    </source>
</evidence>
<dbReference type="FunFam" id="3.40.50.720:FF:000084">
    <property type="entry name" value="Short-chain dehydrogenase reductase"/>
    <property type="match status" value="1"/>
</dbReference>
<dbReference type="AlphaFoldDB" id="A0A1T5FT26"/>
<keyword evidence="3" id="KW-1185">Reference proteome</keyword>
<dbReference type="PROSITE" id="PS00061">
    <property type="entry name" value="ADH_SHORT"/>
    <property type="match status" value="1"/>
</dbReference>
<protein>
    <submittedName>
        <fullName evidence="2">NAD(P)-dependent dehydrogenase, short-chain alcohol dehydrogenase family</fullName>
    </submittedName>
</protein>
<accession>A0A1T5FT26</accession>
<dbReference type="Pfam" id="PF13561">
    <property type="entry name" value="adh_short_C2"/>
    <property type="match status" value="1"/>
</dbReference>
<comment type="similarity">
    <text evidence="1">Belongs to the short-chain dehydrogenases/reductases (SDR) family.</text>
</comment>
<dbReference type="RefSeq" id="WP_079649984.1">
    <property type="nucleotide sequence ID" value="NZ_FUYM01000010.1"/>
</dbReference>